<gene>
    <name evidence="1" type="ORF">OUY24_27145</name>
</gene>
<proteinExistence type="predicted"/>
<reference evidence="1 2" key="1">
    <citation type="submission" date="2022-11" db="EMBL/GenBank/DDBJ databases">
        <title>Nonomuraea corallina sp. nov., a new species of the genus Nonomuraea isolated from sea side sediment in Thai sea.</title>
        <authorList>
            <person name="Ngamcharungchit C."/>
            <person name="Matsumoto A."/>
            <person name="Suriyachadkun C."/>
            <person name="Panbangred W."/>
            <person name="Inahashi Y."/>
            <person name="Intra B."/>
        </authorList>
    </citation>
    <scope>NUCLEOTIDE SEQUENCE [LARGE SCALE GENOMIC DNA]</scope>
    <source>
        <strain evidence="1 2">DSM 43553</strain>
    </source>
</reference>
<keyword evidence="2" id="KW-1185">Reference proteome</keyword>
<evidence type="ECO:0000313" key="2">
    <source>
        <dbReference type="Proteomes" id="UP001212498"/>
    </source>
</evidence>
<evidence type="ECO:0000313" key="1">
    <source>
        <dbReference type="EMBL" id="MDA0644320.1"/>
    </source>
</evidence>
<dbReference type="EMBL" id="JAPNUD010000093">
    <property type="protein sequence ID" value="MDA0644320.1"/>
    <property type="molecule type" value="Genomic_DNA"/>
</dbReference>
<comment type="caution">
    <text evidence="1">The sequence shown here is derived from an EMBL/GenBank/DDBJ whole genome shotgun (WGS) entry which is preliminary data.</text>
</comment>
<organism evidence="1 2">
    <name type="scientific">Nonomuraea ferruginea</name>
    <dbReference type="NCBI Taxonomy" id="46174"/>
    <lineage>
        <taxon>Bacteria</taxon>
        <taxon>Bacillati</taxon>
        <taxon>Actinomycetota</taxon>
        <taxon>Actinomycetes</taxon>
        <taxon>Streptosporangiales</taxon>
        <taxon>Streptosporangiaceae</taxon>
        <taxon>Nonomuraea</taxon>
    </lineage>
</organism>
<accession>A0ABT4T4I2</accession>
<evidence type="ECO:0008006" key="3">
    <source>
        <dbReference type="Google" id="ProtNLM"/>
    </source>
</evidence>
<sequence length="101" mass="11549">MVDPQSREARVDCVGKHVYQVVGGYGSIDWLPAVPRTERVRVRDYTCDCRPIVYELCQAGGLRFIRRISRLNGRLVVEESRWSTAAVIDTLWGELLRGEAR</sequence>
<dbReference type="RefSeq" id="WP_271278344.1">
    <property type="nucleotide sequence ID" value="NZ_BAABFD010000014.1"/>
</dbReference>
<name>A0ABT4T4I2_9ACTN</name>
<dbReference type="Proteomes" id="UP001212498">
    <property type="component" value="Unassembled WGS sequence"/>
</dbReference>
<protein>
    <recommendedName>
        <fullName evidence="3">Transposase</fullName>
    </recommendedName>
</protein>